<dbReference type="InParanoid" id="A0A517S7Z3"/>
<gene>
    <name evidence="2" type="ORF">Pan44_02640</name>
</gene>
<evidence type="ECO:0000313" key="2">
    <source>
        <dbReference type="EMBL" id="QDT52255.1"/>
    </source>
</evidence>
<proteinExistence type="predicted"/>
<feature type="coiled-coil region" evidence="1">
    <location>
        <begin position="60"/>
        <end position="110"/>
    </location>
</feature>
<organism evidence="2 3">
    <name type="scientific">Caulifigura coniformis</name>
    <dbReference type="NCBI Taxonomy" id="2527983"/>
    <lineage>
        <taxon>Bacteria</taxon>
        <taxon>Pseudomonadati</taxon>
        <taxon>Planctomycetota</taxon>
        <taxon>Planctomycetia</taxon>
        <taxon>Planctomycetales</taxon>
        <taxon>Planctomycetaceae</taxon>
        <taxon>Caulifigura</taxon>
    </lineage>
</organism>
<keyword evidence="1" id="KW-0175">Coiled coil</keyword>
<protein>
    <submittedName>
        <fullName evidence="2">Uncharacterized protein</fullName>
    </submittedName>
</protein>
<keyword evidence="3" id="KW-1185">Reference proteome</keyword>
<name>A0A517S7Z3_9PLAN</name>
<accession>A0A517S7Z3</accession>
<dbReference type="AlphaFoldDB" id="A0A517S7Z3"/>
<evidence type="ECO:0000313" key="3">
    <source>
        <dbReference type="Proteomes" id="UP000315700"/>
    </source>
</evidence>
<sequence length="257" mass="28328">MPPSSLPAPNCLGVLGLIVVVALSSAGARGDDRPTPEAVAKAVQESRAKFVQTQRPEEYRKIIESKLDDARQRRIQANQEPRLATRKRLIETSRDEIATLEAELKRVKARRGQRESLGPHVSGLPMLVKREALERKQPLMPLDWSRLAVGQVGEVGICSFGNHAGESIRCQRKLEAGAFLGCHSVHDGFGYDRIIESKSVVFVGVDKSDDGEELREKECFSITFTAVVTGTTQLEVPAAGLQTVFVVEKFDPDMPFH</sequence>
<evidence type="ECO:0000256" key="1">
    <source>
        <dbReference type="SAM" id="Coils"/>
    </source>
</evidence>
<dbReference type="EMBL" id="CP036271">
    <property type="protein sequence ID" value="QDT52255.1"/>
    <property type="molecule type" value="Genomic_DNA"/>
</dbReference>
<dbReference type="KEGG" id="ccos:Pan44_02640"/>
<dbReference type="Proteomes" id="UP000315700">
    <property type="component" value="Chromosome"/>
</dbReference>
<reference evidence="2 3" key="1">
    <citation type="submission" date="2019-02" db="EMBL/GenBank/DDBJ databases">
        <title>Deep-cultivation of Planctomycetes and their phenomic and genomic characterization uncovers novel biology.</title>
        <authorList>
            <person name="Wiegand S."/>
            <person name="Jogler M."/>
            <person name="Boedeker C."/>
            <person name="Pinto D."/>
            <person name="Vollmers J."/>
            <person name="Rivas-Marin E."/>
            <person name="Kohn T."/>
            <person name="Peeters S.H."/>
            <person name="Heuer A."/>
            <person name="Rast P."/>
            <person name="Oberbeckmann S."/>
            <person name="Bunk B."/>
            <person name="Jeske O."/>
            <person name="Meyerdierks A."/>
            <person name="Storesund J.E."/>
            <person name="Kallscheuer N."/>
            <person name="Luecker S."/>
            <person name="Lage O.M."/>
            <person name="Pohl T."/>
            <person name="Merkel B.J."/>
            <person name="Hornburger P."/>
            <person name="Mueller R.-W."/>
            <person name="Bruemmer F."/>
            <person name="Labrenz M."/>
            <person name="Spormann A.M."/>
            <person name="Op den Camp H."/>
            <person name="Overmann J."/>
            <person name="Amann R."/>
            <person name="Jetten M.S.M."/>
            <person name="Mascher T."/>
            <person name="Medema M.H."/>
            <person name="Devos D.P."/>
            <person name="Kaster A.-K."/>
            <person name="Ovreas L."/>
            <person name="Rohde M."/>
            <person name="Galperin M.Y."/>
            <person name="Jogler C."/>
        </authorList>
    </citation>
    <scope>NUCLEOTIDE SEQUENCE [LARGE SCALE GENOMIC DNA]</scope>
    <source>
        <strain evidence="2 3">Pan44</strain>
    </source>
</reference>